<proteinExistence type="inferred from homology"/>
<name>K9WR66_9CYAN</name>
<gene>
    <name evidence="3" type="ORF">Mic7113_6717</name>
</gene>
<dbReference type="SUPFAM" id="SSF52540">
    <property type="entry name" value="P-loop containing nucleoside triphosphate hydrolases"/>
    <property type="match status" value="1"/>
</dbReference>
<dbReference type="PANTHER" id="PTHR13696:SF99">
    <property type="entry name" value="COBYRINIC ACID AC-DIAMIDE SYNTHASE"/>
    <property type="match status" value="1"/>
</dbReference>
<dbReference type="KEGG" id="mic:Mic7113_6717"/>
<dbReference type="HOGENOM" id="CLU_037612_1_4_3"/>
<geneLocation type="plasmid" evidence="3 4">
    <name>pMIC7113.05</name>
</geneLocation>
<evidence type="ECO:0000256" key="1">
    <source>
        <dbReference type="ARBA" id="ARBA00006976"/>
    </source>
</evidence>
<dbReference type="AlphaFoldDB" id="K9WR66"/>
<dbReference type="Proteomes" id="UP000010471">
    <property type="component" value="Plasmid pMIC7113.05"/>
</dbReference>
<keyword evidence="4" id="KW-1185">Reference proteome</keyword>
<dbReference type="RefSeq" id="WP_015186287.1">
    <property type="nucleotide sequence ID" value="NC_019741.1"/>
</dbReference>
<dbReference type="Pfam" id="PF13614">
    <property type="entry name" value="AAA_31"/>
    <property type="match status" value="1"/>
</dbReference>
<evidence type="ECO:0000259" key="2">
    <source>
        <dbReference type="Pfam" id="PF13614"/>
    </source>
</evidence>
<dbReference type="FunFam" id="3.40.50.300:FF:000285">
    <property type="entry name" value="Sporulation initiation inhibitor Soj"/>
    <property type="match status" value="1"/>
</dbReference>
<protein>
    <submittedName>
        <fullName evidence="3">ATPase involved in chromosome partitioning</fullName>
    </submittedName>
</protein>
<sequence length="262" mass="28212">MIVALANQKGGVAKTTSTICLGGLLLESSSCLVVDLDPQANLTIGLGVEVQSGQLTTYDVITEQAEVLEAVIPTKSGLSLLPSDISLAKGETELLTKVGNFLILKERLEPAKAQFQHILIDCPPSLGLLTVNALSAADAILIPVQCQFFALKGLASLLETIQSIQRRINPSLRILGILPTMAEMNTIMTQDVLASLQKRFQDIPVFDPVPKSVKFAESNLAGEPIHHYASEKKLVAPYKAIATFITGELRRGKKTRSVKRGE</sequence>
<dbReference type="CDD" id="cd02042">
    <property type="entry name" value="ParAB_family"/>
    <property type="match status" value="1"/>
</dbReference>
<dbReference type="PANTHER" id="PTHR13696">
    <property type="entry name" value="P-LOOP CONTAINING NUCLEOSIDE TRIPHOSPHATE HYDROLASE"/>
    <property type="match status" value="1"/>
</dbReference>
<comment type="similarity">
    <text evidence="1">Belongs to the ParA family.</text>
</comment>
<accession>K9WR66</accession>
<feature type="domain" description="AAA" evidence="2">
    <location>
        <begin position="2"/>
        <end position="174"/>
    </location>
</feature>
<dbReference type="EMBL" id="CP003635">
    <property type="protein sequence ID" value="AFZ22279.1"/>
    <property type="molecule type" value="Genomic_DNA"/>
</dbReference>
<dbReference type="InterPro" id="IPR027417">
    <property type="entry name" value="P-loop_NTPase"/>
</dbReference>
<evidence type="ECO:0000313" key="3">
    <source>
        <dbReference type="EMBL" id="AFZ22279.1"/>
    </source>
</evidence>
<dbReference type="PATRIC" id="fig|1173027.3.peg.7432"/>
<reference evidence="3 4" key="1">
    <citation type="submission" date="2012-06" db="EMBL/GenBank/DDBJ databases">
        <title>Finished plasmid 5 of genome of Microcoleus sp. PCC 7113.</title>
        <authorList>
            <consortium name="US DOE Joint Genome Institute"/>
            <person name="Gugger M."/>
            <person name="Coursin T."/>
            <person name="Rippka R."/>
            <person name="Tandeau De Marsac N."/>
            <person name="Huntemann M."/>
            <person name="Wei C.-L."/>
            <person name="Han J."/>
            <person name="Detter J.C."/>
            <person name="Han C."/>
            <person name="Tapia R."/>
            <person name="Chen A."/>
            <person name="Kyrpides N."/>
            <person name="Mavromatis K."/>
            <person name="Markowitz V."/>
            <person name="Szeto E."/>
            <person name="Ivanova N."/>
            <person name="Pagani I."/>
            <person name="Pati A."/>
            <person name="Goodwin L."/>
            <person name="Nordberg H.P."/>
            <person name="Cantor M.N."/>
            <person name="Hua S.X."/>
            <person name="Woyke T."/>
            <person name="Kerfeld C.A."/>
        </authorList>
    </citation>
    <scope>NUCLEOTIDE SEQUENCE [LARGE SCALE GENOMIC DNA]</scope>
    <source>
        <strain evidence="3 4">PCC 7113</strain>
        <plasmid evidence="3 4">pMIC7113.05</plasmid>
    </source>
</reference>
<dbReference type="OrthoDB" id="479754at2"/>
<dbReference type="InterPro" id="IPR050678">
    <property type="entry name" value="DNA_Partitioning_ATPase"/>
</dbReference>
<keyword evidence="3" id="KW-0614">Plasmid</keyword>
<evidence type="ECO:0000313" key="4">
    <source>
        <dbReference type="Proteomes" id="UP000010471"/>
    </source>
</evidence>
<dbReference type="InterPro" id="IPR025669">
    <property type="entry name" value="AAA_dom"/>
</dbReference>
<organism evidence="3 4">
    <name type="scientific">Allocoleopsis franciscana PCC 7113</name>
    <dbReference type="NCBI Taxonomy" id="1173027"/>
    <lineage>
        <taxon>Bacteria</taxon>
        <taxon>Bacillati</taxon>
        <taxon>Cyanobacteriota</taxon>
        <taxon>Cyanophyceae</taxon>
        <taxon>Coleofasciculales</taxon>
        <taxon>Coleofasciculaceae</taxon>
        <taxon>Allocoleopsis</taxon>
        <taxon>Allocoleopsis franciscana</taxon>
    </lineage>
</organism>
<dbReference type="Gene3D" id="3.40.50.300">
    <property type="entry name" value="P-loop containing nucleotide triphosphate hydrolases"/>
    <property type="match status" value="1"/>
</dbReference>